<feature type="chain" id="PRO_5009875576" evidence="1">
    <location>
        <begin position="21"/>
        <end position="71"/>
    </location>
</feature>
<name>A0A1L8E760_HAEIR</name>
<feature type="signal peptide" evidence="1">
    <location>
        <begin position="1"/>
        <end position="20"/>
    </location>
</feature>
<dbReference type="SUPFAM" id="SSF100895">
    <property type="entry name" value="Kazal-type serine protease inhibitors"/>
    <property type="match status" value="1"/>
</dbReference>
<dbReference type="AlphaFoldDB" id="A0A1L8E760"/>
<feature type="domain" description="Kazal-like" evidence="2">
    <location>
        <begin position="17"/>
        <end position="71"/>
    </location>
</feature>
<dbReference type="InterPro" id="IPR002350">
    <property type="entry name" value="Kazal_dom"/>
</dbReference>
<evidence type="ECO:0000259" key="2">
    <source>
        <dbReference type="PROSITE" id="PS51465"/>
    </source>
</evidence>
<evidence type="ECO:0000313" key="3">
    <source>
        <dbReference type="EMBL" id="JAV14429.1"/>
    </source>
</evidence>
<keyword evidence="1" id="KW-0732">Signal</keyword>
<dbReference type="EMBL" id="GFDG01004370">
    <property type="protein sequence ID" value="JAV14429.1"/>
    <property type="molecule type" value="Transcribed_RNA"/>
</dbReference>
<reference evidence="3" key="1">
    <citation type="submission" date="2017-01" db="EMBL/GenBank/DDBJ databases">
        <title>An insight into the sialome and mialome of the horn fly, Haematobia irritans.</title>
        <authorList>
            <person name="Breijo M."/>
            <person name="Boiani M."/>
            <person name="Ures X."/>
            <person name="Rocha S."/>
            <person name="Sequeira M."/>
            <person name="Ribeiro J.M."/>
        </authorList>
    </citation>
    <scope>NUCLEOTIDE SEQUENCE</scope>
</reference>
<protein>
    <submittedName>
        <fullName evidence="3">Putative kazal type serine protease inhibitor</fullName>
    </submittedName>
</protein>
<accession>A0A1L8E760</accession>
<dbReference type="PROSITE" id="PS51465">
    <property type="entry name" value="KAZAL_2"/>
    <property type="match status" value="1"/>
</dbReference>
<evidence type="ECO:0000256" key="1">
    <source>
        <dbReference type="SAM" id="SignalP"/>
    </source>
</evidence>
<sequence>MRFLFLCFTLVVTLLALARGDDCLRPCPMNFSPVCGEHDGSYNTYPNECAMEAAACKLGKSVTKAYDGECK</sequence>
<dbReference type="InterPro" id="IPR036058">
    <property type="entry name" value="Kazal_dom_sf"/>
</dbReference>
<proteinExistence type="predicted"/>
<dbReference type="CDD" id="cd00104">
    <property type="entry name" value="KAZAL_FS"/>
    <property type="match status" value="1"/>
</dbReference>
<dbReference type="Pfam" id="PF07648">
    <property type="entry name" value="Kazal_2"/>
    <property type="match status" value="1"/>
</dbReference>
<dbReference type="SMART" id="SM00280">
    <property type="entry name" value="KAZAL"/>
    <property type="match status" value="1"/>
</dbReference>
<organism evidence="3">
    <name type="scientific">Haematobia irritans</name>
    <name type="common">Horn fly</name>
    <name type="synonym">Conops irritans</name>
    <dbReference type="NCBI Taxonomy" id="7368"/>
    <lineage>
        <taxon>Eukaryota</taxon>
        <taxon>Metazoa</taxon>
        <taxon>Ecdysozoa</taxon>
        <taxon>Arthropoda</taxon>
        <taxon>Hexapoda</taxon>
        <taxon>Insecta</taxon>
        <taxon>Pterygota</taxon>
        <taxon>Neoptera</taxon>
        <taxon>Endopterygota</taxon>
        <taxon>Diptera</taxon>
        <taxon>Brachycera</taxon>
        <taxon>Muscomorpha</taxon>
        <taxon>Muscoidea</taxon>
        <taxon>Muscidae</taxon>
        <taxon>Haematobia</taxon>
    </lineage>
</organism>
<dbReference type="Gene3D" id="3.30.60.30">
    <property type="match status" value="1"/>
</dbReference>